<comment type="caution">
    <text evidence="1">The sequence shown here is derived from an EMBL/GenBank/DDBJ whole genome shotgun (WGS) entry which is preliminary data.</text>
</comment>
<organism evidence="1">
    <name type="scientific">marine sediment metagenome</name>
    <dbReference type="NCBI Taxonomy" id="412755"/>
    <lineage>
        <taxon>unclassified sequences</taxon>
        <taxon>metagenomes</taxon>
        <taxon>ecological metagenomes</taxon>
    </lineage>
</organism>
<proteinExistence type="predicted"/>
<evidence type="ECO:0000313" key="1">
    <source>
        <dbReference type="EMBL" id="KKM91748.1"/>
    </source>
</evidence>
<gene>
    <name evidence="1" type="ORF">LCGC14_1225430</name>
</gene>
<name>A0A0F9LE12_9ZZZZ</name>
<accession>A0A0F9LE12</accession>
<dbReference type="AlphaFoldDB" id="A0A0F9LE12"/>
<reference evidence="1" key="1">
    <citation type="journal article" date="2015" name="Nature">
        <title>Complex archaea that bridge the gap between prokaryotes and eukaryotes.</title>
        <authorList>
            <person name="Spang A."/>
            <person name="Saw J.H."/>
            <person name="Jorgensen S.L."/>
            <person name="Zaremba-Niedzwiedzka K."/>
            <person name="Martijn J."/>
            <person name="Lind A.E."/>
            <person name="van Eijk R."/>
            <person name="Schleper C."/>
            <person name="Guy L."/>
            <person name="Ettema T.J."/>
        </authorList>
    </citation>
    <scope>NUCLEOTIDE SEQUENCE</scope>
</reference>
<sequence length="76" mass="8869">MNSENNIVCFNHVIDFKDNTDPDAWYRILNAFIAAVEKEGASAGGGMHSYGSTKYCCKQPWWDFRYWFIKVTHRCL</sequence>
<protein>
    <submittedName>
        <fullName evidence="1">Uncharacterized protein</fullName>
    </submittedName>
</protein>
<dbReference type="EMBL" id="LAZR01006492">
    <property type="protein sequence ID" value="KKM91748.1"/>
    <property type="molecule type" value="Genomic_DNA"/>
</dbReference>